<gene>
    <name evidence="2" type="ORF">DNK34_12550</name>
    <name evidence="1" type="ORF">DNK44_13680</name>
</gene>
<dbReference type="AlphaFoldDB" id="A0A4Q9R015"/>
<keyword evidence="3" id="KW-1185">Reference proteome</keyword>
<evidence type="ECO:0000313" key="1">
    <source>
        <dbReference type="EMBL" id="TBU91976.1"/>
    </source>
</evidence>
<dbReference type="Proteomes" id="UP000293172">
    <property type="component" value="Unassembled WGS sequence"/>
</dbReference>
<reference evidence="3 4" key="1">
    <citation type="submission" date="2018-06" db="EMBL/GenBank/DDBJ databases">
        <title>Three novel Pseudomonas species isolated from symptomatic oak.</title>
        <authorList>
            <person name="Bueno-Gonzalez V."/>
            <person name="Brady C."/>
        </authorList>
    </citation>
    <scope>NUCLEOTIDE SEQUENCE [LARGE SCALE GENOMIC DNA]</scope>
    <source>
        <strain evidence="2 3">P26B</strain>
        <strain evidence="1 4">P6B</strain>
    </source>
</reference>
<dbReference type="OrthoDB" id="6889611at2"/>
<comment type="caution">
    <text evidence="1">The sequence shown here is derived from an EMBL/GenBank/DDBJ whole genome shotgun (WGS) entry which is preliminary data.</text>
</comment>
<proteinExistence type="predicted"/>
<dbReference type="EMBL" id="QJUM01000013">
    <property type="protein sequence ID" value="TBV05371.1"/>
    <property type="molecule type" value="Genomic_DNA"/>
</dbReference>
<dbReference type="EMBL" id="QJUL01000017">
    <property type="protein sequence ID" value="TBU91976.1"/>
    <property type="molecule type" value="Genomic_DNA"/>
</dbReference>
<dbReference type="RefSeq" id="WP_131174786.1">
    <property type="nucleotide sequence ID" value="NZ_QJUL01000017.1"/>
</dbReference>
<evidence type="ECO:0000313" key="2">
    <source>
        <dbReference type="EMBL" id="TBV05371.1"/>
    </source>
</evidence>
<organism evidence="1 4">
    <name type="scientific">Phytopseudomonas dryadis</name>
    <dbReference type="NCBI Taxonomy" id="2487520"/>
    <lineage>
        <taxon>Bacteria</taxon>
        <taxon>Pseudomonadati</taxon>
        <taxon>Pseudomonadota</taxon>
        <taxon>Gammaproteobacteria</taxon>
        <taxon>Pseudomonadales</taxon>
        <taxon>Pseudomonadaceae</taxon>
        <taxon>Phytopseudomonas</taxon>
    </lineage>
</organism>
<dbReference type="Proteomes" id="UP000291334">
    <property type="component" value="Unassembled WGS sequence"/>
</dbReference>
<name>A0A4Q9R015_9GAMM</name>
<protein>
    <recommendedName>
        <fullName evidence="5">DUF3509 domain-containing protein</fullName>
    </recommendedName>
</protein>
<evidence type="ECO:0000313" key="3">
    <source>
        <dbReference type="Proteomes" id="UP000291334"/>
    </source>
</evidence>
<evidence type="ECO:0008006" key="5">
    <source>
        <dbReference type="Google" id="ProtNLM"/>
    </source>
</evidence>
<evidence type="ECO:0000313" key="4">
    <source>
        <dbReference type="Proteomes" id="UP000293172"/>
    </source>
</evidence>
<sequence>MNVAIRELFAALPDHHVAITPRPDGMLLLTLSKDGEPVFVKAIERQTVICKERVDALLHEIMRDRKLVSGEISWKGQGAQWVNRKLPTFTGAPVNPTAAKMMWARRNLETGLRHAV</sequence>
<accession>A0A4Q9R015</accession>